<evidence type="ECO:0000313" key="1">
    <source>
        <dbReference type="EMBL" id="AVY93960.1"/>
    </source>
</evidence>
<accession>A0A2S0P991</accession>
<name>A0A2S0P991_9NEIS</name>
<dbReference type="AlphaFoldDB" id="A0A2S0P991"/>
<organism evidence="1 2">
    <name type="scientific">Microvirgula aerodenitrificans</name>
    <dbReference type="NCBI Taxonomy" id="57480"/>
    <lineage>
        <taxon>Bacteria</taxon>
        <taxon>Pseudomonadati</taxon>
        <taxon>Pseudomonadota</taxon>
        <taxon>Betaproteobacteria</taxon>
        <taxon>Neisseriales</taxon>
        <taxon>Aquaspirillaceae</taxon>
        <taxon>Microvirgula</taxon>
    </lineage>
</organism>
<keyword evidence="2" id="KW-1185">Reference proteome</keyword>
<sequence>MSAMALLMLVNLLPLADRPPEHVPKPALLDDVGRAVLGCYHPSGDVHDVQLTQSAWGGARRYGADRAGIIKVNWRGALGHDRVLYAAVLGRDRREARTVLLSDTASIPASPDCPLEQWTQPNHL</sequence>
<dbReference type="EMBL" id="CP028519">
    <property type="protein sequence ID" value="AVY93960.1"/>
    <property type="molecule type" value="Genomic_DNA"/>
</dbReference>
<dbReference type="STRING" id="1122240.GCA_000620105_02376"/>
<dbReference type="KEGG" id="maer:DAI18_07820"/>
<gene>
    <name evidence="1" type="ORF">DAI18_07820</name>
</gene>
<reference evidence="1 2" key="1">
    <citation type="submission" date="2018-04" db="EMBL/GenBank/DDBJ databases">
        <title>Denitrifier Microvirgula.</title>
        <authorList>
            <person name="Anderson E."/>
            <person name="Jang J."/>
            <person name="Ishii S."/>
        </authorList>
    </citation>
    <scope>NUCLEOTIDE SEQUENCE [LARGE SCALE GENOMIC DNA]</scope>
    <source>
        <strain evidence="1 2">BE2.4</strain>
    </source>
</reference>
<dbReference type="Proteomes" id="UP000244173">
    <property type="component" value="Chromosome"/>
</dbReference>
<protein>
    <submittedName>
        <fullName evidence="1">Uncharacterized protein</fullName>
    </submittedName>
</protein>
<evidence type="ECO:0000313" key="2">
    <source>
        <dbReference type="Proteomes" id="UP000244173"/>
    </source>
</evidence>
<dbReference type="RefSeq" id="WP_028499409.1">
    <property type="nucleotide sequence ID" value="NZ_CALFSO010000057.1"/>
</dbReference>
<proteinExistence type="predicted"/>